<dbReference type="GO" id="GO:0003723">
    <property type="term" value="F:RNA binding"/>
    <property type="evidence" value="ECO:0007669"/>
    <property type="project" value="TreeGrafter"/>
</dbReference>
<dbReference type="AlphaFoldDB" id="A0AAQ4DBM1"/>
<dbReference type="SMART" id="SM00535">
    <property type="entry name" value="RIBOc"/>
    <property type="match status" value="1"/>
</dbReference>
<evidence type="ECO:0000313" key="5">
    <source>
        <dbReference type="Proteomes" id="UP001321473"/>
    </source>
</evidence>
<name>A0AAQ4DBM1_AMBAM</name>
<dbReference type="Proteomes" id="UP001321473">
    <property type="component" value="Unassembled WGS sequence"/>
</dbReference>
<dbReference type="Pfam" id="PF14622">
    <property type="entry name" value="Ribonucleas_3_3"/>
    <property type="match status" value="1"/>
</dbReference>
<feature type="region of interest" description="Disordered" evidence="2">
    <location>
        <begin position="112"/>
        <end position="140"/>
    </location>
</feature>
<reference evidence="4 5" key="1">
    <citation type="journal article" date="2023" name="Arcadia Sci">
        <title>De novo assembly of a long-read Amblyomma americanum tick genome.</title>
        <authorList>
            <person name="Chou S."/>
            <person name="Poskanzer K.E."/>
            <person name="Rollins M."/>
            <person name="Thuy-Boun P.S."/>
        </authorList>
    </citation>
    <scope>NUCLEOTIDE SEQUENCE [LARGE SCALE GENOMIC DNA]</scope>
    <source>
        <strain evidence="4">F_SG_1</strain>
        <tissue evidence="4">Salivary glands</tissue>
    </source>
</reference>
<dbReference type="EMBL" id="JARKHS020032514">
    <property type="protein sequence ID" value="KAK8759861.1"/>
    <property type="molecule type" value="Genomic_DNA"/>
</dbReference>
<keyword evidence="1" id="KW-0378">Hydrolase</keyword>
<dbReference type="Gene3D" id="1.10.1520.10">
    <property type="entry name" value="Ribonuclease III domain"/>
    <property type="match status" value="1"/>
</dbReference>
<evidence type="ECO:0000256" key="2">
    <source>
        <dbReference type="SAM" id="MobiDB-lite"/>
    </source>
</evidence>
<comment type="caution">
    <text evidence="4">The sequence shown here is derived from an EMBL/GenBank/DDBJ whole genome shotgun (WGS) entry which is preliminary data.</text>
</comment>
<dbReference type="InterPro" id="IPR036389">
    <property type="entry name" value="RNase_III_sf"/>
</dbReference>
<dbReference type="CDD" id="cd00593">
    <property type="entry name" value="RIBOc"/>
    <property type="match status" value="1"/>
</dbReference>
<organism evidence="4 5">
    <name type="scientific">Amblyomma americanum</name>
    <name type="common">Lone star tick</name>
    <dbReference type="NCBI Taxonomy" id="6943"/>
    <lineage>
        <taxon>Eukaryota</taxon>
        <taxon>Metazoa</taxon>
        <taxon>Ecdysozoa</taxon>
        <taxon>Arthropoda</taxon>
        <taxon>Chelicerata</taxon>
        <taxon>Arachnida</taxon>
        <taxon>Acari</taxon>
        <taxon>Parasitiformes</taxon>
        <taxon>Ixodida</taxon>
        <taxon>Ixodoidea</taxon>
        <taxon>Ixodidae</taxon>
        <taxon>Amblyomminae</taxon>
        <taxon>Amblyomma</taxon>
    </lineage>
</organism>
<dbReference type="GO" id="GO:0005737">
    <property type="term" value="C:cytoplasm"/>
    <property type="evidence" value="ECO:0007669"/>
    <property type="project" value="TreeGrafter"/>
</dbReference>
<evidence type="ECO:0000259" key="3">
    <source>
        <dbReference type="PROSITE" id="PS50142"/>
    </source>
</evidence>
<evidence type="ECO:0000256" key="1">
    <source>
        <dbReference type="ARBA" id="ARBA00022801"/>
    </source>
</evidence>
<dbReference type="InterPro" id="IPR000999">
    <property type="entry name" value="RNase_III_dom"/>
</dbReference>
<dbReference type="PANTHER" id="PTHR14950">
    <property type="entry name" value="DICER-RELATED"/>
    <property type="match status" value="1"/>
</dbReference>
<dbReference type="GO" id="GO:0004525">
    <property type="term" value="F:ribonuclease III activity"/>
    <property type="evidence" value="ECO:0007669"/>
    <property type="project" value="InterPro"/>
</dbReference>
<protein>
    <recommendedName>
        <fullName evidence="3">RNase III domain-containing protein</fullName>
    </recommendedName>
</protein>
<dbReference type="GO" id="GO:0070578">
    <property type="term" value="C:RISC-loading complex"/>
    <property type="evidence" value="ECO:0007669"/>
    <property type="project" value="TreeGrafter"/>
</dbReference>
<dbReference type="GO" id="GO:0004530">
    <property type="term" value="F:deoxyribonuclease I activity"/>
    <property type="evidence" value="ECO:0007669"/>
    <property type="project" value="TreeGrafter"/>
</dbReference>
<dbReference type="GO" id="GO:0005634">
    <property type="term" value="C:nucleus"/>
    <property type="evidence" value="ECO:0007669"/>
    <property type="project" value="TreeGrafter"/>
</dbReference>
<proteinExistence type="predicted"/>
<gene>
    <name evidence="4" type="ORF">V5799_028876</name>
</gene>
<keyword evidence="5" id="KW-1185">Reference proteome</keyword>
<dbReference type="PANTHER" id="PTHR14950:SF37">
    <property type="entry name" value="ENDORIBONUCLEASE DICER"/>
    <property type="match status" value="1"/>
</dbReference>
<dbReference type="GO" id="GO:0031054">
    <property type="term" value="P:pre-miRNA processing"/>
    <property type="evidence" value="ECO:0007669"/>
    <property type="project" value="TreeGrafter"/>
</dbReference>
<dbReference type="GO" id="GO:0006309">
    <property type="term" value="P:apoptotic DNA fragmentation"/>
    <property type="evidence" value="ECO:0007669"/>
    <property type="project" value="TreeGrafter"/>
</dbReference>
<dbReference type="GO" id="GO:0030422">
    <property type="term" value="P:siRNA processing"/>
    <property type="evidence" value="ECO:0007669"/>
    <property type="project" value="TreeGrafter"/>
</dbReference>
<dbReference type="PROSITE" id="PS50142">
    <property type="entry name" value="RNASE_3_2"/>
    <property type="match status" value="1"/>
</dbReference>
<feature type="domain" description="RNase III" evidence="3">
    <location>
        <begin position="169"/>
        <end position="309"/>
    </location>
</feature>
<dbReference type="SUPFAM" id="SSF69065">
    <property type="entry name" value="RNase III domain-like"/>
    <property type="match status" value="1"/>
</dbReference>
<evidence type="ECO:0000313" key="4">
    <source>
        <dbReference type="EMBL" id="KAK8759861.1"/>
    </source>
</evidence>
<sequence>MRKGENILQLHMMFSLSVKYDSIASWHNCWNYFFELSEPVAAASRTCLGGSVRCIARERQPQKRFTPARLTVHLASCFCRRTNLRFLPMENADGFVDMADILDELEGFKEAPKKVQSTPLKEAPKTPAKTSQPNDAAGETHPHFVLKPELVVKLQMDYPEKFVKERLGGYEFQTKSTLLRALLHRTYKQSKRPNNKTFCDPLDYVGDYVLKFIISQYLLEHCAVKTKEQLAQRRALVECQEAYALLAVRNGFHEAVFIDDRRDWEHLNEYIRNVKDVQTLKDLGGVEKRRCFIQNFFQSVAGAVYVDSGYDLRAVERVYLPMLKPFLDEVVEMNLSD</sequence>
<accession>A0AAQ4DBM1</accession>